<feature type="non-terminal residue" evidence="3">
    <location>
        <position position="195"/>
    </location>
</feature>
<evidence type="ECO:0000313" key="3">
    <source>
        <dbReference type="EMBL" id="CAH3108908.1"/>
    </source>
</evidence>
<feature type="transmembrane region" description="Helical" evidence="2">
    <location>
        <begin position="24"/>
        <end position="45"/>
    </location>
</feature>
<reference evidence="3 4" key="1">
    <citation type="submission" date="2022-05" db="EMBL/GenBank/DDBJ databases">
        <authorList>
            <consortium name="Genoscope - CEA"/>
            <person name="William W."/>
        </authorList>
    </citation>
    <scope>NUCLEOTIDE SEQUENCE [LARGE SCALE GENOMIC DNA]</scope>
</reference>
<keyword evidence="4" id="KW-1185">Reference proteome</keyword>
<feature type="compositionally biased region" description="Polar residues" evidence="1">
    <location>
        <begin position="115"/>
        <end position="125"/>
    </location>
</feature>
<keyword evidence="2" id="KW-0472">Membrane</keyword>
<feature type="compositionally biased region" description="Basic and acidic residues" evidence="1">
    <location>
        <begin position="186"/>
        <end position="195"/>
    </location>
</feature>
<feature type="region of interest" description="Disordered" evidence="1">
    <location>
        <begin position="90"/>
        <end position="195"/>
    </location>
</feature>
<feature type="non-terminal residue" evidence="3">
    <location>
        <position position="1"/>
    </location>
</feature>
<keyword evidence="2" id="KW-1133">Transmembrane helix</keyword>
<dbReference type="EMBL" id="CALNXK010000021">
    <property type="protein sequence ID" value="CAH3108908.1"/>
    <property type="molecule type" value="Genomic_DNA"/>
</dbReference>
<gene>
    <name evidence="3" type="ORF">PLOB_00017905</name>
</gene>
<keyword evidence="2" id="KW-0812">Transmembrane</keyword>
<comment type="caution">
    <text evidence="3">The sequence shown here is derived from an EMBL/GenBank/DDBJ whole genome shotgun (WGS) entry which is preliminary data.</text>
</comment>
<sequence>ANDVLKILKAINFDPWVEDLFTDAFNAVGPVLMMSIHILVINCLMHNPDKFKADSTFKNMMKYLIDQTLMRRRTVKRSTNDWDCAAYLDEEEDDDTEQRRPSRSRRSLAHPHPGTAQSSHPAPSTSRRRVPLPSTSTDRADRGSTSRRRRTSFDVSGIAALPNSDNEDEQPLARHRKKMRCVPSPVHKDECSQDN</sequence>
<proteinExistence type="predicted"/>
<evidence type="ECO:0000313" key="4">
    <source>
        <dbReference type="Proteomes" id="UP001159405"/>
    </source>
</evidence>
<dbReference type="Proteomes" id="UP001159405">
    <property type="component" value="Unassembled WGS sequence"/>
</dbReference>
<organism evidence="3 4">
    <name type="scientific">Porites lobata</name>
    <dbReference type="NCBI Taxonomy" id="104759"/>
    <lineage>
        <taxon>Eukaryota</taxon>
        <taxon>Metazoa</taxon>
        <taxon>Cnidaria</taxon>
        <taxon>Anthozoa</taxon>
        <taxon>Hexacorallia</taxon>
        <taxon>Scleractinia</taxon>
        <taxon>Fungiina</taxon>
        <taxon>Poritidae</taxon>
        <taxon>Porites</taxon>
    </lineage>
</organism>
<evidence type="ECO:0000256" key="1">
    <source>
        <dbReference type="SAM" id="MobiDB-lite"/>
    </source>
</evidence>
<accession>A0ABN8NGU2</accession>
<name>A0ABN8NGU2_9CNID</name>
<evidence type="ECO:0000256" key="2">
    <source>
        <dbReference type="SAM" id="Phobius"/>
    </source>
</evidence>
<protein>
    <submittedName>
        <fullName evidence="3">Uncharacterized protein</fullName>
    </submittedName>
</protein>